<organism evidence="3 4">
    <name type="scientific">Ilex paraguariensis</name>
    <name type="common">yerba mate</name>
    <dbReference type="NCBI Taxonomy" id="185542"/>
    <lineage>
        <taxon>Eukaryota</taxon>
        <taxon>Viridiplantae</taxon>
        <taxon>Streptophyta</taxon>
        <taxon>Embryophyta</taxon>
        <taxon>Tracheophyta</taxon>
        <taxon>Spermatophyta</taxon>
        <taxon>Magnoliopsida</taxon>
        <taxon>eudicotyledons</taxon>
        <taxon>Gunneridae</taxon>
        <taxon>Pentapetalae</taxon>
        <taxon>asterids</taxon>
        <taxon>campanulids</taxon>
        <taxon>Aquifoliales</taxon>
        <taxon>Aquifoliaceae</taxon>
        <taxon>Ilex</taxon>
    </lineage>
</organism>
<dbReference type="PANTHER" id="PTHR11017:SF271">
    <property type="entry name" value="DISEASE RESISTANCE PROTEIN (TIR-NBS-LRR CLASS) FAMILY"/>
    <property type="match status" value="1"/>
</dbReference>
<dbReference type="Gene3D" id="3.80.10.10">
    <property type="entry name" value="Ribonuclease Inhibitor"/>
    <property type="match status" value="2"/>
</dbReference>
<protein>
    <recommendedName>
        <fullName evidence="2">Disease resistance protein RPS4B/Roq1-like leucine-rich repeats domain-containing protein</fullName>
    </recommendedName>
</protein>
<keyword evidence="4" id="KW-1185">Reference proteome</keyword>
<dbReference type="InterPro" id="IPR044974">
    <property type="entry name" value="Disease_R_plants"/>
</dbReference>
<keyword evidence="1" id="KW-0611">Plant defense</keyword>
<dbReference type="InterPro" id="IPR058546">
    <property type="entry name" value="RPS4B/Roq1-like_LRR"/>
</dbReference>
<feature type="domain" description="Disease resistance protein RPS4B/Roq1-like leucine-rich repeats" evidence="2">
    <location>
        <begin position="68"/>
        <end position="156"/>
    </location>
</feature>
<dbReference type="SUPFAM" id="SSF52058">
    <property type="entry name" value="L domain-like"/>
    <property type="match status" value="1"/>
</dbReference>
<comment type="caution">
    <text evidence="3">The sequence shown here is derived from an EMBL/GenBank/DDBJ whole genome shotgun (WGS) entry which is preliminary data.</text>
</comment>
<dbReference type="Proteomes" id="UP001642360">
    <property type="component" value="Unassembled WGS sequence"/>
</dbReference>
<evidence type="ECO:0000259" key="2">
    <source>
        <dbReference type="Pfam" id="PF23286"/>
    </source>
</evidence>
<sequence length="443" mass="50641">MHRLRLLQLDYVHFNDNGRDEEFPKKLRLLCWHGFHLKYIPSSFPLETLVALDMRYSSLEQVWKKTRFLPLLKSLDLSHSHSLAKTPDFSALPNLERLILKGCTSIVEVHESIGNLKRLVFLNLKGCKNLRTLPRKLFVMKFLETLIISGCSNLKRFPAELRKMESLEVLHADGIAINRLLPSPGKVGSKHTFGLSSKWRKGPEISWASLPTSLVSLSLADCSLSDEDFPPEFSNLSSLQHLNLSKNPIFSQPNCIRDLTRLQTLQFESCMRLQLLEGLPSVKKLNVSNCMSLEKITFLSTMFRLREAAFDGCRNLVEVQGWFKLEPFERIDPRIINFLGLHDFKAMANLKVILANGLLGVFYSKICPIQVLSLSLSLSVSHTHTHTVKFYSYALTHEHPTPPTRTHTHMEIHATLRKDSHTHTPSVMHLHTNNHVHLKKLVI</sequence>
<reference evidence="3 4" key="1">
    <citation type="submission" date="2024-02" db="EMBL/GenBank/DDBJ databases">
        <authorList>
            <person name="Vignale AGUSTIN F."/>
            <person name="Sosa J E."/>
            <person name="Modenutti C."/>
        </authorList>
    </citation>
    <scope>NUCLEOTIDE SEQUENCE [LARGE SCALE GENOMIC DNA]</scope>
</reference>
<dbReference type="AlphaFoldDB" id="A0ABC8U8Y4"/>
<accession>A0ABC8U8Y4</accession>
<proteinExistence type="predicted"/>
<evidence type="ECO:0000313" key="4">
    <source>
        <dbReference type="Proteomes" id="UP001642360"/>
    </source>
</evidence>
<feature type="domain" description="Disease resistance protein RPS4B/Roq1-like leucine-rich repeats" evidence="2">
    <location>
        <begin position="209"/>
        <end position="302"/>
    </location>
</feature>
<evidence type="ECO:0000313" key="3">
    <source>
        <dbReference type="EMBL" id="CAK9177815.1"/>
    </source>
</evidence>
<dbReference type="PANTHER" id="PTHR11017">
    <property type="entry name" value="LEUCINE-RICH REPEAT-CONTAINING PROTEIN"/>
    <property type="match status" value="1"/>
</dbReference>
<name>A0ABC8U8Y4_9AQUA</name>
<dbReference type="Pfam" id="PF23286">
    <property type="entry name" value="LRR_13"/>
    <property type="match status" value="2"/>
</dbReference>
<dbReference type="EMBL" id="CAUOFW020007168">
    <property type="protein sequence ID" value="CAK9177815.1"/>
    <property type="molecule type" value="Genomic_DNA"/>
</dbReference>
<evidence type="ECO:0000256" key="1">
    <source>
        <dbReference type="ARBA" id="ARBA00022821"/>
    </source>
</evidence>
<gene>
    <name evidence="3" type="ORF">ILEXP_LOCUS47735</name>
</gene>
<dbReference type="InterPro" id="IPR032675">
    <property type="entry name" value="LRR_dom_sf"/>
</dbReference>